<dbReference type="EMBL" id="MVGT01003295">
    <property type="protein sequence ID" value="OVA04644.1"/>
    <property type="molecule type" value="Genomic_DNA"/>
</dbReference>
<feature type="compositionally biased region" description="Polar residues" evidence="1">
    <location>
        <begin position="1"/>
        <end position="20"/>
    </location>
</feature>
<evidence type="ECO:0000313" key="3">
    <source>
        <dbReference type="Proteomes" id="UP000195402"/>
    </source>
</evidence>
<protein>
    <submittedName>
        <fullName evidence="2">Uncharacterized protein</fullName>
    </submittedName>
</protein>
<dbReference type="InParanoid" id="A0A200Q2E9"/>
<evidence type="ECO:0000256" key="1">
    <source>
        <dbReference type="SAM" id="MobiDB-lite"/>
    </source>
</evidence>
<feature type="compositionally biased region" description="Basic and acidic residues" evidence="1">
    <location>
        <begin position="280"/>
        <end position="291"/>
    </location>
</feature>
<proteinExistence type="predicted"/>
<organism evidence="2 3">
    <name type="scientific">Macleaya cordata</name>
    <name type="common">Five-seeded plume-poppy</name>
    <name type="synonym">Bocconia cordata</name>
    <dbReference type="NCBI Taxonomy" id="56857"/>
    <lineage>
        <taxon>Eukaryota</taxon>
        <taxon>Viridiplantae</taxon>
        <taxon>Streptophyta</taxon>
        <taxon>Embryophyta</taxon>
        <taxon>Tracheophyta</taxon>
        <taxon>Spermatophyta</taxon>
        <taxon>Magnoliopsida</taxon>
        <taxon>Ranunculales</taxon>
        <taxon>Papaveraceae</taxon>
        <taxon>Papaveroideae</taxon>
        <taxon>Macleaya</taxon>
    </lineage>
</organism>
<dbReference type="Proteomes" id="UP000195402">
    <property type="component" value="Unassembled WGS sequence"/>
</dbReference>
<comment type="caution">
    <text evidence="2">The sequence shown here is derived from an EMBL/GenBank/DDBJ whole genome shotgun (WGS) entry which is preliminary data.</text>
</comment>
<feature type="region of interest" description="Disordered" evidence="1">
    <location>
        <begin position="1"/>
        <end position="26"/>
    </location>
</feature>
<feature type="region of interest" description="Disordered" evidence="1">
    <location>
        <begin position="272"/>
        <end position="291"/>
    </location>
</feature>
<dbReference type="AlphaFoldDB" id="A0A200Q2E9"/>
<gene>
    <name evidence="2" type="ORF">BVC80_1711g32</name>
</gene>
<feature type="compositionally biased region" description="Acidic residues" evidence="1">
    <location>
        <begin position="212"/>
        <end position="232"/>
    </location>
</feature>
<accession>A0A200Q2E9</accession>
<dbReference type="STRING" id="56857.A0A200Q2E9"/>
<dbReference type="OrthoDB" id="1937665at2759"/>
<sequence length="371" mass="42277">MATPPLFNSSNKVRTSTSFSDKTRGRSKTQMCLKKIIDIISSGSSIQAREIFKRISANPISDESKNEEKGLGEKARDLFTEKRGFGIDLNLRLGPPLESENLTVNKGFSACSGVGDGDGKVCGISIDCNSSVVCCEYLNVDKSSEGECDPKEVGNSTEDFPETEVNKEEEEQGVIEEERREFSEITNLPEIETERVRDETEDGEQSEIKAVEEEEEEEEDEELEDEEEEVVEVDEREKQKDEEKRSLWRRNSKNEGYLDLLVEAARLISGNFEDDETDEEGKRRLSMESTEKTVKITEAEAGPNKTIGCRSKRNQSWMFDFYEGFEDISPVVRSKRGRNQVLPYRYRDSVLDPWKRFSKQRSSRVSSKTKT</sequence>
<evidence type="ECO:0000313" key="2">
    <source>
        <dbReference type="EMBL" id="OVA04644.1"/>
    </source>
</evidence>
<feature type="compositionally biased region" description="Basic and acidic residues" evidence="1">
    <location>
        <begin position="233"/>
        <end position="246"/>
    </location>
</feature>
<name>A0A200Q2E9_MACCD</name>
<feature type="compositionally biased region" description="Acidic residues" evidence="1">
    <location>
        <begin position="159"/>
        <end position="175"/>
    </location>
</feature>
<keyword evidence="3" id="KW-1185">Reference proteome</keyword>
<feature type="region of interest" description="Disordered" evidence="1">
    <location>
        <begin position="144"/>
        <end position="248"/>
    </location>
</feature>
<reference evidence="2 3" key="1">
    <citation type="journal article" date="2017" name="Mol. Plant">
        <title>The Genome of Medicinal Plant Macleaya cordata Provides New Insights into Benzylisoquinoline Alkaloids Metabolism.</title>
        <authorList>
            <person name="Liu X."/>
            <person name="Liu Y."/>
            <person name="Huang P."/>
            <person name="Ma Y."/>
            <person name="Qing Z."/>
            <person name="Tang Q."/>
            <person name="Cao H."/>
            <person name="Cheng P."/>
            <person name="Zheng Y."/>
            <person name="Yuan Z."/>
            <person name="Zhou Y."/>
            <person name="Liu J."/>
            <person name="Tang Z."/>
            <person name="Zhuo Y."/>
            <person name="Zhang Y."/>
            <person name="Yu L."/>
            <person name="Huang J."/>
            <person name="Yang P."/>
            <person name="Peng Q."/>
            <person name="Zhang J."/>
            <person name="Jiang W."/>
            <person name="Zhang Z."/>
            <person name="Lin K."/>
            <person name="Ro D.K."/>
            <person name="Chen X."/>
            <person name="Xiong X."/>
            <person name="Shang Y."/>
            <person name="Huang S."/>
            <person name="Zeng J."/>
        </authorList>
    </citation>
    <scope>NUCLEOTIDE SEQUENCE [LARGE SCALE GENOMIC DNA]</scope>
    <source>
        <strain evidence="3">cv. BLH2017</strain>
        <tissue evidence="2">Root</tissue>
    </source>
</reference>
<dbReference type="OMA" id="SQMCLQK"/>